<protein>
    <recommendedName>
        <fullName evidence="3">Type VI secretion system lipoprotein TssJ</fullName>
    </recommendedName>
</protein>
<dbReference type="Gene3D" id="2.60.40.4150">
    <property type="entry name" value="Type VI secretion system, lipoprotein SciN"/>
    <property type="match status" value="1"/>
</dbReference>
<dbReference type="Pfam" id="PF12790">
    <property type="entry name" value="T6SS-SciN"/>
    <property type="match status" value="1"/>
</dbReference>
<accession>A0A679J0U5</accession>
<sequence length="182" mass="19802">MASNVSGFRGFLVAKVTLLLVSVALALGSALPAHAQFSFPREQTSLNITIAADAGVNPDDKGRAAPILVRIYELKSEATFELADYFSLSTNDKTVMAGDLLMRDEFILRPGDVKTIKRKSHPDIGAVGVIAGYRELAQADWRAVQKVDPAPEAAWYRSVVPANKLRLQINLQSKGIRLTPIK</sequence>
<dbReference type="AlphaFoldDB" id="A0A679J0U5"/>
<evidence type="ECO:0000256" key="1">
    <source>
        <dbReference type="SAM" id="SignalP"/>
    </source>
</evidence>
<proteinExistence type="predicted"/>
<name>A0A679J0U5_VARPD</name>
<organism evidence="2">
    <name type="scientific">Variovorax paradoxus</name>
    <dbReference type="NCBI Taxonomy" id="34073"/>
    <lineage>
        <taxon>Bacteria</taxon>
        <taxon>Pseudomonadati</taxon>
        <taxon>Pseudomonadota</taxon>
        <taxon>Betaproteobacteria</taxon>
        <taxon>Burkholderiales</taxon>
        <taxon>Comamonadaceae</taxon>
        <taxon>Variovorax</taxon>
    </lineage>
</organism>
<keyword evidence="1" id="KW-0732">Signal</keyword>
<reference evidence="2" key="1">
    <citation type="submission" date="2019-12" db="EMBL/GenBank/DDBJ databases">
        <authorList>
            <person name="Cremers G."/>
        </authorList>
    </citation>
    <scope>NUCLEOTIDE SEQUENCE</scope>
    <source>
        <strain evidence="2">Vvax</strain>
    </source>
</reference>
<evidence type="ECO:0000313" key="2">
    <source>
        <dbReference type="EMBL" id="CAA2104685.1"/>
    </source>
</evidence>
<dbReference type="InterPro" id="IPR017734">
    <property type="entry name" value="T6SS_SciN"/>
</dbReference>
<feature type="signal peptide" evidence="1">
    <location>
        <begin position="1"/>
        <end position="35"/>
    </location>
</feature>
<dbReference type="PANTHER" id="PTHR37625">
    <property type="entry name" value="OUTER MEMBRANE LIPOPROTEIN-RELATED"/>
    <property type="match status" value="1"/>
</dbReference>
<gene>
    <name evidence="2" type="ORF">VVAX_02888</name>
</gene>
<dbReference type="NCBIfam" id="TIGR03352">
    <property type="entry name" value="VI_chp_3"/>
    <property type="match status" value="1"/>
</dbReference>
<dbReference type="InterPro" id="IPR038706">
    <property type="entry name" value="Type_VI_SciN-like_sf"/>
</dbReference>
<dbReference type="PANTHER" id="PTHR37625:SF4">
    <property type="entry name" value="OUTER MEMBRANE LIPOPROTEIN"/>
    <property type="match status" value="1"/>
</dbReference>
<feature type="chain" id="PRO_5025660836" description="Type VI secretion system lipoprotein TssJ" evidence="1">
    <location>
        <begin position="36"/>
        <end position="182"/>
    </location>
</feature>
<evidence type="ECO:0008006" key="3">
    <source>
        <dbReference type="Google" id="ProtNLM"/>
    </source>
</evidence>
<dbReference type="EMBL" id="LR743507">
    <property type="protein sequence ID" value="CAA2104685.1"/>
    <property type="molecule type" value="Genomic_DNA"/>
</dbReference>